<reference evidence="1" key="1">
    <citation type="submission" date="2021-04" db="EMBL/GenBank/DDBJ databases">
        <authorList>
            <person name="Chebbi M.A.C M."/>
        </authorList>
    </citation>
    <scope>NUCLEOTIDE SEQUENCE</scope>
</reference>
<dbReference type="AlphaFoldDB" id="A0A8J2EDL5"/>
<sequence length="422" mass="48129">MKLRQQTAPYFKVVRKPVSTEFNEFGNKTNVNLNSLIPCDENPTLEAVVNSPDLKSNYRNQDQEVNNYDANTESGNNISHIETNNTELLTKLPNKLPSKQLNSKEENSSIKIPMPRLINYLLTLVIKWRRNTTFTVASDISRLLNIATDVSDDKSSSYHFKKIIDKYSQRVTTHYMCIECGNYLGSIRNRIVQCDSCLHKVKNEGELDKSFFLHLPLEDQLREIFETTEAHNLHSKNRKKIHTNGLEDIYDGKLYKKRICNDNTISINFSVDGAPIFDSSNSSVYPILCTINELDPIKRRNHIMLSSIWFGTGKPKSMNGYLKPFVDEATKLFNKGFKYVYTGQEYKKYVVILMGVCDSVARPILRCSTQFNGEYGCGLCLHPGESIAKGRGHARVYPIVNGNALGEGLRSHRETLRHAEEK</sequence>
<gene>
    <name evidence="1" type="ORF">HICCMSTLAB_LOCUS1576</name>
</gene>
<evidence type="ECO:0008006" key="3">
    <source>
        <dbReference type="Google" id="ProtNLM"/>
    </source>
</evidence>
<organism evidence="1 2">
    <name type="scientific">Cotesia congregata</name>
    <name type="common">Parasitoid wasp</name>
    <name type="synonym">Apanteles congregatus</name>
    <dbReference type="NCBI Taxonomy" id="51543"/>
    <lineage>
        <taxon>Eukaryota</taxon>
        <taxon>Metazoa</taxon>
        <taxon>Ecdysozoa</taxon>
        <taxon>Arthropoda</taxon>
        <taxon>Hexapoda</taxon>
        <taxon>Insecta</taxon>
        <taxon>Pterygota</taxon>
        <taxon>Neoptera</taxon>
        <taxon>Endopterygota</taxon>
        <taxon>Hymenoptera</taxon>
        <taxon>Apocrita</taxon>
        <taxon>Ichneumonoidea</taxon>
        <taxon>Braconidae</taxon>
        <taxon>Microgastrinae</taxon>
        <taxon>Cotesia</taxon>
    </lineage>
</organism>
<dbReference type="PANTHER" id="PTHR33053">
    <property type="entry name" value="PROTEIN, PUTATIVE-RELATED"/>
    <property type="match status" value="1"/>
</dbReference>
<dbReference type="PANTHER" id="PTHR33053:SF9">
    <property type="entry name" value="AGAP000105-PA"/>
    <property type="match status" value="1"/>
</dbReference>
<proteinExistence type="predicted"/>
<comment type="caution">
    <text evidence="1">The sequence shown here is derived from an EMBL/GenBank/DDBJ whole genome shotgun (WGS) entry which is preliminary data.</text>
</comment>
<name>A0A8J2EDL5_COTCN</name>
<dbReference type="Pfam" id="PF02992">
    <property type="entry name" value="Transposase_21"/>
    <property type="match status" value="1"/>
</dbReference>
<keyword evidence="2" id="KW-1185">Reference proteome</keyword>
<dbReference type="InterPro" id="IPR004242">
    <property type="entry name" value="Transposase_21"/>
</dbReference>
<accession>A0A8J2EDL5</accession>
<protein>
    <recommendedName>
        <fullName evidence="3">Transposase domain-containing protein</fullName>
    </recommendedName>
</protein>
<dbReference type="Proteomes" id="UP000786811">
    <property type="component" value="Unassembled WGS sequence"/>
</dbReference>
<dbReference type="EMBL" id="CAJNRD030001116">
    <property type="protein sequence ID" value="CAG5075422.1"/>
    <property type="molecule type" value="Genomic_DNA"/>
</dbReference>
<evidence type="ECO:0000313" key="1">
    <source>
        <dbReference type="EMBL" id="CAG5075422.1"/>
    </source>
</evidence>
<evidence type="ECO:0000313" key="2">
    <source>
        <dbReference type="Proteomes" id="UP000786811"/>
    </source>
</evidence>
<dbReference type="OrthoDB" id="7694954at2759"/>